<dbReference type="Proteomes" id="UP000324222">
    <property type="component" value="Unassembled WGS sequence"/>
</dbReference>
<feature type="signal peptide" evidence="2">
    <location>
        <begin position="1"/>
        <end position="18"/>
    </location>
</feature>
<feature type="chain" id="PRO_5022784996" description="Secreted protein" evidence="2">
    <location>
        <begin position="19"/>
        <end position="102"/>
    </location>
</feature>
<feature type="region of interest" description="Disordered" evidence="1">
    <location>
        <begin position="68"/>
        <end position="102"/>
    </location>
</feature>
<protein>
    <recommendedName>
        <fullName evidence="5">Secreted protein</fullName>
    </recommendedName>
</protein>
<evidence type="ECO:0008006" key="5">
    <source>
        <dbReference type="Google" id="ProtNLM"/>
    </source>
</evidence>
<organism evidence="3 4">
    <name type="scientific">Portunus trituberculatus</name>
    <name type="common">Swimming crab</name>
    <name type="synonym">Neptunus trituberculatus</name>
    <dbReference type="NCBI Taxonomy" id="210409"/>
    <lineage>
        <taxon>Eukaryota</taxon>
        <taxon>Metazoa</taxon>
        <taxon>Ecdysozoa</taxon>
        <taxon>Arthropoda</taxon>
        <taxon>Crustacea</taxon>
        <taxon>Multicrustacea</taxon>
        <taxon>Malacostraca</taxon>
        <taxon>Eumalacostraca</taxon>
        <taxon>Eucarida</taxon>
        <taxon>Decapoda</taxon>
        <taxon>Pleocyemata</taxon>
        <taxon>Brachyura</taxon>
        <taxon>Eubrachyura</taxon>
        <taxon>Portunoidea</taxon>
        <taxon>Portunidae</taxon>
        <taxon>Portuninae</taxon>
        <taxon>Portunus</taxon>
    </lineage>
</organism>
<name>A0A5B7IQG6_PORTR</name>
<proteinExistence type="predicted"/>
<gene>
    <name evidence="3" type="ORF">E2C01_080864</name>
</gene>
<evidence type="ECO:0000256" key="1">
    <source>
        <dbReference type="SAM" id="MobiDB-lite"/>
    </source>
</evidence>
<keyword evidence="4" id="KW-1185">Reference proteome</keyword>
<reference evidence="3 4" key="1">
    <citation type="submission" date="2019-05" db="EMBL/GenBank/DDBJ databases">
        <title>Another draft genome of Portunus trituberculatus and its Hox gene families provides insights of decapod evolution.</title>
        <authorList>
            <person name="Jeong J.-H."/>
            <person name="Song I."/>
            <person name="Kim S."/>
            <person name="Choi T."/>
            <person name="Kim D."/>
            <person name="Ryu S."/>
            <person name="Kim W."/>
        </authorList>
    </citation>
    <scope>NUCLEOTIDE SEQUENCE [LARGE SCALE GENOMIC DNA]</scope>
    <source>
        <tissue evidence="3">Muscle</tissue>
    </source>
</reference>
<dbReference type="AlphaFoldDB" id="A0A5B7IQG6"/>
<dbReference type="EMBL" id="VSRR010070339">
    <property type="protein sequence ID" value="MPC86052.1"/>
    <property type="molecule type" value="Genomic_DNA"/>
</dbReference>
<evidence type="ECO:0000313" key="3">
    <source>
        <dbReference type="EMBL" id="MPC86052.1"/>
    </source>
</evidence>
<evidence type="ECO:0000313" key="4">
    <source>
        <dbReference type="Proteomes" id="UP000324222"/>
    </source>
</evidence>
<keyword evidence="2" id="KW-0732">Signal</keyword>
<comment type="caution">
    <text evidence="3">The sequence shown here is derived from an EMBL/GenBank/DDBJ whole genome shotgun (WGS) entry which is preliminary data.</text>
</comment>
<evidence type="ECO:0000256" key="2">
    <source>
        <dbReference type="SAM" id="SignalP"/>
    </source>
</evidence>
<sequence>MVFAVWQCLAMMPLLTRSGTLTQGTRAPRHQGNTVFQQPAPITIVPPTPWCTASHCVPAMRGQCSAGTDYRLSSGSAQRGPSKHGGAAPRSRRGGVGVVLTF</sequence>
<accession>A0A5B7IQG6</accession>